<feature type="transmembrane region" description="Helical" evidence="1">
    <location>
        <begin position="210"/>
        <end position="227"/>
    </location>
</feature>
<evidence type="ECO:0008006" key="4">
    <source>
        <dbReference type="Google" id="ProtNLM"/>
    </source>
</evidence>
<evidence type="ECO:0000313" key="3">
    <source>
        <dbReference type="Proteomes" id="UP000313359"/>
    </source>
</evidence>
<dbReference type="OrthoDB" id="3357408at2759"/>
<gene>
    <name evidence="2" type="ORF">L227DRAFT_580694</name>
</gene>
<accession>A0A5C2RUR4</accession>
<organism evidence="2 3">
    <name type="scientific">Lentinus tigrinus ALCF2SS1-6</name>
    <dbReference type="NCBI Taxonomy" id="1328759"/>
    <lineage>
        <taxon>Eukaryota</taxon>
        <taxon>Fungi</taxon>
        <taxon>Dikarya</taxon>
        <taxon>Basidiomycota</taxon>
        <taxon>Agaricomycotina</taxon>
        <taxon>Agaricomycetes</taxon>
        <taxon>Polyporales</taxon>
        <taxon>Polyporaceae</taxon>
        <taxon>Lentinus</taxon>
    </lineage>
</organism>
<evidence type="ECO:0000313" key="2">
    <source>
        <dbReference type="EMBL" id="RPD54257.1"/>
    </source>
</evidence>
<feature type="transmembrane region" description="Helical" evidence="1">
    <location>
        <begin position="52"/>
        <end position="74"/>
    </location>
</feature>
<keyword evidence="1" id="KW-0472">Membrane</keyword>
<name>A0A5C2RUR4_9APHY</name>
<feature type="transmembrane region" description="Helical" evidence="1">
    <location>
        <begin position="169"/>
        <end position="190"/>
    </location>
</feature>
<dbReference type="Proteomes" id="UP000313359">
    <property type="component" value="Unassembled WGS sequence"/>
</dbReference>
<reference evidence="2" key="1">
    <citation type="journal article" date="2018" name="Genome Biol. Evol.">
        <title>Genomics and development of Lentinus tigrinus, a white-rot wood-decaying mushroom with dimorphic fruiting bodies.</title>
        <authorList>
            <person name="Wu B."/>
            <person name="Xu Z."/>
            <person name="Knudson A."/>
            <person name="Carlson A."/>
            <person name="Chen N."/>
            <person name="Kovaka S."/>
            <person name="LaButti K."/>
            <person name="Lipzen A."/>
            <person name="Pennachio C."/>
            <person name="Riley R."/>
            <person name="Schakwitz W."/>
            <person name="Umezawa K."/>
            <person name="Ohm R.A."/>
            <person name="Grigoriev I.V."/>
            <person name="Nagy L.G."/>
            <person name="Gibbons J."/>
            <person name="Hibbett D."/>
        </authorList>
    </citation>
    <scope>NUCLEOTIDE SEQUENCE [LARGE SCALE GENOMIC DNA]</scope>
    <source>
        <strain evidence="2">ALCF2SS1-6</strain>
    </source>
</reference>
<keyword evidence="3" id="KW-1185">Reference proteome</keyword>
<sequence>MGLTHPYFPIDEAYLIGGWLESFFWGLFTFLFGLSIYGIYRKRRDGFNKFTTASIVTLYILATVHMALALVRLIQGFILFRDTIGTIPYFANISVRLNMAKDYIYITNLAIGDLVIAWRAYVVWGKNIWVAVPPVILVIGEFICGYGSISQWLLPNPNPVEIAHWGQGIFVISLAVNIVVTAFIAVRIWYMTSHTREFLHVEGTDRYSRVILLIVESGALIALAKIVEFTLFKMAPVDGLHGLNALYVVYEIMPQVTGIAPTVIVYAVNNGFTQRDDYYTTTGNTKSTLVFNSTRTALSEPATTSTLEFADPKDVIPEARAARGGDLKEKNIKLALTSVSDTSSPV</sequence>
<keyword evidence="1" id="KW-1133">Transmembrane helix</keyword>
<dbReference type="AlphaFoldDB" id="A0A5C2RUR4"/>
<feature type="transmembrane region" description="Helical" evidence="1">
    <location>
        <begin position="103"/>
        <end position="121"/>
    </location>
</feature>
<feature type="transmembrane region" description="Helical" evidence="1">
    <location>
        <begin position="128"/>
        <end position="149"/>
    </location>
</feature>
<evidence type="ECO:0000256" key="1">
    <source>
        <dbReference type="SAM" id="Phobius"/>
    </source>
</evidence>
<feature type="transmembrane region" description="Helical" evidence="1">
    <location>
        <begin position="247"/>
        <end position="268"/>
    </location>
</feature>
<dbReference type="EMBL" id="ML122308">
    <property type="protein sequence ID" value="RPD54257.1"/>
    <property type="molecule type" value="Genomic_DNA"/>
</dbReference>
<proteinExistence type="predicted"/>
<feature type="transmembrane region" description="Helical" evidence="1">
    <location>
        <begin position="22"/>
        <end position="40"/>
    </location>
</feature>
<keyword evidence="1" id="KW-0812">Transmembrane</keyword>
<protein>
    <recommendedName>
        <fullName evidence="4">RTA1-domain-containing protein</fullName>
    </recommendedName>
</protein>